<organism evidence="2 3">
    <name type="scientific">Clostridium simiarum</name>
    <dbReference type="NCBI Taxonomy" id="2841506"/>
    <lineage>
        <taxon>Bacteria</taxon>
        <taxon>Bacillati</taxon>
        <taxon>Bacillota</taxon>
        <taxon>Clostridia</taxon>
        <taxon>Eubacteriales</taxon>
        <taxon>Clostridiaceae</taxon>
        <taxon>Clostridium</taxon>
    </lineage>
</organism>
<accession>A0ABS6F4T8</accession>
<evidence type="ECO:0000313" key="3">
    <source>
        <dbReference type="Proteomes" id="UP000736583"/>
    </source>
</evidence>
<evidence type="ECO:0000313" key="2">
    <source>
        <dbReference type="EMBL" id="MBU5592854.1"/>
    </source>
</evidence>
<protein>
    <submittedName>
        <fullName evidence="2">Polymer-forming cytoskeletal protein</fullName>
    </submittedName>
</protein>
<reference evidence="2 3" key="1">
    <citation type="submission" date="2021-06" db="EMBL/GenBank/DDBJ databases">
        <authorList>
            <person name="Sun Q."/>
            <person name="Li D."/>
        </authorList>
    </citation>
    <scope>NUCLEOTIDE SEQUENCE [LARGE SCALE GENOMIC DNA]</scope>
    <source>
        <strain evidence="2 3">MSJ-4</strain>
    </source>
</reference>
<proteinExistence type="inferred from homology"/>
<comment type="similarity">
    <text evidence="1">Belongs to the bactofilin family.</text>
</comment>
<evidence type="ECO:0000256" key="1">
    <source>
        <dbReference type="ARBA" id="ARBA00044755"/>
    </source>
</evidence>
<comment type="caution">
    <text evidence="2">The sequence shown here is derived from an EMBL/GenBank/DDBJ whole genome shotgun (WGS) entry which is preliminary data.</text>
</comment>
<dbReference type="PANTHER" id="PTHR35024">
    <property type="entry name" value="HYPOTHETICAL CYTOSOLIC PROTEIN"/>
    <property type="match status" value="1"/>
</dbReference>
<dbReference type="Pfam" id="PF04519">
    <property type="entry name" value="Bactofilin"/>
    <property type="match status" value="1"/>
</dbReference>
<gene>
    <name evidence="2" type="ORF">KQI89_13960</name>
</gene>
<dbReference type="Proteomes" id="UP000736583">
    <property type="component" value="Unassembled WGS sequence"/>
</dbReference>
<dbReference type="EMBL" id="JAHLQL010000005">
    <property type="protein sequence ID" value="MBU5592854.1"/>
    <property type="molecule type" value="Genomic_DNA"/>
</dbReference>
<dbReference type="RefSeq" id="WP_216457555.1">
    <property type="nucleotide sequence ID" value="NZ_JAHLQL010000005.1"/>
</dbReference>
<sequence>MFSDKDSKNIDRIETLIGELCNIVGNLSGEGLIKIDGSIEGDMLWRDDVIIGETALYDGNISCKNAKVNGKVKGNITCEEVLIIEPCGKIIGDITVKNLIIKEGGSLDGKCTMVSDNPSILE</sequence>
<keyword evidence="3" id="KW-1185">Reference proteome</keyword>
<name>A0ABS6F4T8_9CLOT</name>
<dbReference type="InterPro" id="IPR007607">
    <property type="entry name" value="BacA/B"/>
</dbReference>
<dbReference type="PANTHER" id="PTHR35024:SF4">
    <property type="entry name" value="POLYMER-FORMING CYTOSKELETAL PROTEIN"/>
    <property type="match status" value="1"/>
</dbReference>